<reference evidence="3" key="1">
    <citation type="submission" date="2021-01" db="EMBL/GenBank/DDBJ databases">
        <title>A chromosome-scale assembly of European eel, Anguilla anguilla.</title>
        <authorList>
            <person name="Henkel C."/>
            <person name="Jong-Raadsen S.A."/>
            <person name="Dufour S."/>
            <person name="Weltzien F.-A."/>
            <person name="Palstra A.P."/>
            <person name="Pelster B."/>
            <person name="Spaink H.P."/>
            <person name="Van Den Thillart G.E."/>
            <person name="Jansen H."/>
            <person name="Zahm M."/>
            <person name="Klopp C."/>
            <person name="Cedric C."/>
            <person name="Louis A."/>
            <person name="Berthelot C."/>
            <person name="Parey E."/>
            <person name="Roest Crollius H."/>
            <person name="Montfort J."/>
            <person name="Robinson-Rechavi M."/>
            <person name="Bucao C."/>
            <person name="Bouchez O."/>
            <person name="Gislard M."/>
            <person name="Lluch J."/>
            <person name="Milhes M."/>
            <person name="Lampietro C."/>
            <person name="Lopez Roques C."/>
            <person name="Donnadieu C."/>
            <person name="Braasch I."/>
            <person name="Desvignes T."/>
            <person name="Postlethwait J."/>
            <person name="Bobe J."/>
            <person name="Guiguen Y."/>
            <person name="Dirks R."/>
        </authorList>
    </citation>
    <scope>NUCLEOTIDE SEQUENCE</scope>
    <source>
        <strain evidence="3">Tag_6206</strain>
        <tissue evidence="3">Liver</tissue>
    </source>
</reference>
<evidence type="ECO:0000313" key="4">
    <source>
        <dbReference type="Proteomes" id="UP001044222"/>
    </source>
</evidence>
<feature type="domain" description="Flap endonuclease GEN chromatin organization modifier" evidence="2">
    <location>
        <begin position="43"/>
        <end position="104"/>
    </location>
</feature>
<feature type="region of interest" description="Disordered" evidence="1">
    <location>
        <begin position="458"/>
        <end position="479"/>
    </location>
</feature>
<feature type="region of interest" description="Disordered" evidence="1">
    <location>
        <begin position="245"/>
        <end position="284"/>
    </location>
</feature>
<dbReference type="Pfam" id="PF18704">
    <property type="entry name" value="Chromo_2"/>
    <property type="match status" value="1"/>
</dbReference>
<dbReference type="AlphaFoldDB" id="A0A9D3MGK0"/>
<gene>
    <name evidence="3" type="ORF">ANANG_G00122890</name>
</gene>
<comment type="caution">
    <text evidence="3">The sequence shown here is derived from an EMBL/GenBank/DDBJ whole genome shotgun (WGS) entry which is preliminary data.</text>
</comment>
<protein>
    <recommendedName>
        <fullName evidence="2">Flap endonuclease GEN chromatin organization modifier domain-containing protein</fullName>
    </recommendedName>
</protein>
<proteinExistence type="predicted"/>
<accession>A0A9D3MGK0</accession>
<organism evidence="3 4">
    <name type="scientific">Anguilla anguilla</name>
    <name type="common">European freshwater eel</name>
    <name type="synonym">Muraena anguilla</name>
    <dbReference type="NCBI Taxonomy" id="7936"/>
    <lineage>
        <taxon>Eukaryota</taxon>
        <taxon>Metazoa</taxon>
        <taxon>Chordata</taxon>
        <taxon>Craniata</taxon>
        <taxon>Vertebrata</taxon>
        <taxon>Euteleostomi</taxon>
        <taxon>Actinopterygii</taxon>
        <taxon>Neopterygii</taxon>
        <taxon>Teleostei</taxon>
        <taxon>Anguilliformes</taxon>
        <taxon>Anguillidae</taxon>
        <taxon>Anguilla</taxon>
    </lineage>
</organism>
<dbReference type="InterPro" id="IPR041012">
    <property type="entry name" value="GEN_chromo"/>
</dbReference>
<keyword evidence="4" id="KW-1185">Reference proteome</keyword>
<feature type="region of interest" description="Disordered" evidence="1">
    <location>
        <begin position="111"/>
        <end position="141"/>
    </location>
</feature>
<evidence type="ECO:0000313" key="3">
    <source>
        <dbReference type="EMBL" id="KAG5847143.1"/>
    </source>
</evidence>
<sequence>MQNFALDKMEWPKSYTSEKVLVLMTYTEMMNRKCGRGNTIQIQPIRIFKPRVRNGISSFEVIWNKPDHYVYADNHLTEWKDTVRTVEEEALFRAAYPDLVDRFLEEREQAEKSKLKQKKRNKKEDKESNTGPDDVSDLFSKLNIHGSSTGKVEASGTDTVAMADHRNAQELLNCPQSSDQQRNVSEKHDLTAPQGICMKEVEPSPSPVSSEKMPATVSSPSVSAVIDELHLSDIDWDGMSFSSAQSPQVQTERPLPPTTIDLLTPVKGPRGTAEKECSAPETGDSAGLELSVWQAARAPESQATVNLSKIPLRERVLARNTIMSSGTRTDIVTAQTNQSTNTPECTAFRPVLASSEDSDIGTHLGEQEFTFKKTLTSNSKNFPRVQHSRHPMIKTVKTQKSTGSVSTKPLSQHNFVKISGDHTALPQRSRSDPSVGAGHKSRTQAVKKSVCISVCSSSENSDAENRPVREQKRTVKSKARKQCPYRFDYSLKPTKVTVLPGSNTVDREPQALWSDQGKSGCAPTIERNWEAADDGEVFIENSSHEVNMNKGDDSVISVDSPLPLAERLKLKFK</sequence>
<feature type="region of interest" description="Disordered" evidence="1">
    <location>
        <begin position="420"/>
        <end position="443"/>
    </location>
</feature>
<evidence type="ECO:0000256" key="1">
    <source>
        <dbReference type="SAM" id="MobiDB-lite"/>
    </source>
</evidence>
<evidence type="ECO:0000259" key="2">
    <source>
        <dbReference type="Pfam" id="PF18704"/>
    </source>
</evidence>
<dbReference type="Proteomes" id="UP001044222">
    <property type="component" value="Chromosome 6"/>
</dbReference>
<feature type="compositionally biased region" description="Basic and acidic residues" evidence="1">
    <location>
        <begin position="463"/>
        <end position="473"/>
    </location>
</feature>
<dbReference type="EMBL" id="JAFIRN010000006">
    <property type="protein sequence ID" value="KAG5847143.1"/>
    <property type="molecule type" value="Genomic_DNA"/>
</dbReference>
<name>A0A9D3MGK0_ANGAN</name>